<sequence>MEIHRLEHRSQEEQKEERQRSLHMSSATQRRKFHTSEEEEQVSSLDYSMAAALALTATDISWEAKLRSEVSVLEVEKRGEKRVGFGNDWEKTEISILNICRMLRERVDRKALWHRTEDKIREAKELRELCSSRGPFFWIPLRSHTIWENESVLLTCTVYASPPPQVIWYKNDVKIDPRLFPAGKYTMKNHFGLFTLEIRRCTVEDSATYTVMVKNAYGQASSFAKVLVQKYLGKESGFDSEIFKRFLLGPDVEFESVLQPIFAREKEPFTLTCTFTQDVPDGQTKIQWFRDGKLLQVSERRQLQYLDHQASVRVSCAYKEDEGLYTIQVPSPFGSKEQSAYVFVRDAPAEKAGAPGSPLNVQCHDVNRDCLILTWVPPSDTRSSPIIGYTIERCQGESGVWEICHEAPGGTCRCPVRGLIEGQSYRFRVRAINKAGSSIPSKATELVTMQDSKEAERKTLIPFDLGRIITVSKADTEDSVIIPLPPTNVRASETRQAYVLLSWDEPCPRGKEDLTYLLEKSVLGSEAWEAVSSETPVKSPRFALLDLEKGKAYRFRVRAANRYGLSEPSEPSEPISLGSQPATLPPPAQVQVFRDTKTSVSLSWDHVMGDSELLGYYIYSREAGSSEWQTVNNKPIKGNKFSVPGLKTGKEYVFCVRAVSEAGVGESSAESAPITVKQAIATPSAPHGFALLSCGKNEMVIGWKPPKRRGGGKILGYYLDQHEESEPKWHPVNQQPVPTRVYKITDLQEGHFYEFRARACNWAGVGELSEPSDLFECKEWTMAQPGPPYDVRASEVRASSLMLHWEPPLYKGAGPVTGYRVSVQEEGSEKWKPVVPDPVSGTHLRISDLETGKSYKFQVQAVNSAGTGQPSLPSDPVLMEDKPDAREIKIGVDKEGSVFMAFEAPEAPDSSEFKWAKDYEGPPDPQRVTVKDDVCSSKIILKDPSKEDLGTYSVMVTDADEDISASHTLTEEELDKLKKLSHEIKNPVIKLISGWNIDILEHGEVRLWLEVEKLSPAAELHLIFNNKELISSPSHKINFDREKGLVELTIDNFSDEDMGTYTAQLQDGKAKNQITLALVDDSFDKLLRASAAKRRDWKRKQGPHFVEFLQWKVTEECEVHLTCKVTNTKKESKFQWFFQKKENPKGQYNAETGAGLLAIPKMSTKDKGTYRAAISDDRGEDDTILDLTDEAYDAILKELCRIGALSATPLKIEGTEEGIRIFSKVKFYDIDYMKTLWYHKEKRLESGDRVKAGSTLDEIWLHILDPKDSDKGKYTLEILYGKDIRKLTADLSGQAFDDALAEHQKLKQAAIIEKNRAKVVKGLPDVATIMEDKTLCLTCIISGDPFPEITWLKNDQPVAFHDRYRMEVKGTVVTITIEKVCSEDSGRYGIFVKNKYGSETGLVTVGVFKHGEEPKELRKQK</sequence>
<dbReference type="FunFam" id="2.60.40.10:FF:000069">
    <property type="entry name" value="Alpha-protein kinase 3"/>
    <property type="match status" value="1"/>
</dbReference>
<keyword evidence="4" id="KW-0175">Coiled coil</keyword>
<feature type="domain" description="Fibronectin type-III" evidence="12">
    <location>
        <begin position="586"/>
        <end position="679"/>
    </location>
</feature>
<feature type="region of interest" description="Disordered" evidence="10">
    <location>
        <begin position="1"/>
        <end position="39"/>
    </location>
</feature>
<evidence type="ECO:0000256" key="8">
    <source>
        <dbReference type="ARBA" id="ARBA00071819"/>
    </source>
</evidence>
<evidence type="ECO:0000313" key="13">
    <source>
        <dbReference type="Ensembl" id="ENSSHAP00000004357.2"/>
    </source>
</evidence>
<dbReference type="STRING" id="9305.ENSSHAP00000004357"/>
<dbReference type="SUPFAM" id="SSF49265">
    <property type="entry name" value="Fibronectin type III"/>
    <property type="match status" value="3"/>
</dbReference>
<evidence type="ECO:0000256" key="7">
    <source>
        <dbReference type="ARBA" id="ARBA00053644"/>
    </source>
</evidence>
<dbReference type="Ensembl" id="ENSSHAT00000004401.2">
    <property type="protein sequence ID" value="ENSSHAP00000004357.2"/>
    <property type="gene ID" value="ENSSHAG00000003836.2"/>
</dbReference>
<dbReference type="PROSITE" id="PS50835">
    <property type="entry name" value="IG_LIKE"/>
    <property type="match status" value="4"/>
</dbReference>
<protein>
    <recommendedName>
        <fullName evidence="8">Myomesin-3</fullName>
    </recommendedName>
    <alternativeName>
        <fullName evidence="9">Myomesin family member 3</fullName>
    </alternativeName>
</protein>
<name>G3VMF2_SARHA</name>
<comment type="subcellular location">
    <subcellularLocation>
        <location evidence="6">Cytoplasm</location>
        <location evidence="6">Myofibril</location>
        <location evidence="6">Sarcomere</location>
        <location evidence="6">M line</location>
    </subcellularLocation>
</comment>
<dbReference type="Gene3D" id="2.60.40.10">
    <property type="entry name" value="Immunoglobulins"/>
    <property type="match status" value="12"/>
</dbReference>
<evidence type="ECO:0000256" key="10">
    <source>
        <dbReference type="SAM" id="MobiDB-lite"/>
    </source>
</evidence>
<gene>
    <name evidence="13" type="primary">MYOM3</name>
</gene>
<dbReference type="InterPro" id="IPR003961">
    <property type="entry name" value="FN3_dom"/>
</dbReference>
<dbReference type="InterPro" id="IPR050964">
    <property type="entry name" value="Striated_Muscle_Regulatory"/>
</dbReference>
<dbReference type="FunFam" id="2.60.40.10:FF:000745">
    <property type="entry name" value="Myomesin 3"/>
    <property type="match status" value="1"/>
</dbReference>
<dbReference type="GeneID" id="100935217"/>
<evidence type="ECO:0000256" key="9">
    <source>
        <dbReference type="ARBA" id="ARBA00082261"/>
    </source>
</evidence>
<dbReference type="FunCoup" id="G3VMF2">
    <property type="interactions" value="15"/>
</dbReference>
<evidence type="ECO:0000256" key="2">
    <source>
        <dbReference type="ARBA" id="ARBA00022490"/>
    </source>
</evidence>
<dbReference type="GO" id="GO:0031430">
    <property type="term" value="C:M band"/>
    <property type="evidence" value="ECO:0007669"/>
    <property type="project" value="UniProtKB-SubCell"/>
</dbReference>
<dbReference type="InParanoid" id="G3VMF2"/>
<feature type="domain" description="Fibronectin type-III" evidence="12">
    <location>
        <begin position="357"/>
        <end position="451"/>
    </location>
</feature>
<keyword evidence="5" id="KW-0393">Immunoglobulin domain</keyword>
<dbReference type="Pfam" id="PF07679">
    <property type="entry name" value="I-set"/>
    <property type="match status" value="3"/>
</dbReference>
<evidence type="ECO:0000256" key="1">
    <source>
        <dbReference type="ARBA" id="ARBA00011738"/>
    </source>
</evidence>
<dbReference type="KEGG" id="shr:100935217"/>
<comment type="function">
    <text evidence="7">May link the intermediate filament cytoskeleton to the M-disk of the myofibrils in striated muscle.</text>
</comment>
<feature type="domain" description="Ig-like" evidence="11">
    <location>
        <begin position="135"/>
        <end position="229"/>
    </location>
</feature>
<feature type="domain" description="Ig-like" evidence="11">
    <location>
        <begin position="1317"/>
        <end position="1406"/>
    </location>
</feature>
<dbReference type="InterPro" id="IPR013151">
    <property type="entry name" value="Immunoglobulin_dom"/>
</dbReference>
<dbReference type="InterPro" id="IPR013098">
    <property type="entry name" value="Ig_I-set"/>
</dbReference>
<comment type="subunit">
    <text evidence="1">Homodimer.</text>
</comment>
<evidence type="ECO:0000256" key="3">
    <source>
        <dbReference type="ARBA" id="ARBA00022737"/>
    </source>
</evidence>
<dbReference type="CTD" id="127294"/>
<dbReference type="FunFam" id="2.60.40.10:FF:000197">
    <property type="entry name" value="Myomesin 1"/>
    <property type="match status" value="1"/>
</dbReference>
<reference evidence="13 14" key="1">
    <citation type="journal article" date="2011" name="Proc. Natl. Acad. Sci. U.S.A.">
        <title>Genetic diversity and population structure of the endangered marsupial Sarcophilus harrisii (Tasmanian devil).</title>
        <authorList>
            <person name="Miller W."/>
            <person name="Hayes V.M."/>
            <person name="Ratan A."/>
            <person name="Petersen D.C."/>
            <person name="Wittekindt N.E."/>
            <person name="Miller J."/>
            <person name="Walenz B."/>
            <person name="Knight J."/>
            <person name="Qi J."/>
            <person name="Zhao F."/>
            <person name="Wang Q."/>
            <person name="Bedoya-Reina O.C."/>
            <person name="Katiyar N."/>
            <person name="Tomsho L.P."/>
            <person name="Kasson L.M."/>
            <person name="Hardie R.A."/>
            <person name="Woodbridge P."/>
            <person name="Tindall E.A."/>
            <person name="Bertelsen M.F."/>
            <person name="Dixon D."/>
            <person name="Pyecroft S."/>
            <person name="Helgen K.M."/>
            <person name="Lesk A.M."/>
            <person name="Pringle T.H."/>
            <person name="Patterson N."/>
            <person name="Zhang Y."/>
            <person name="Kreiss A."/>
            <person name="Woods G.M."/>
            <person name="Jones M.E."/>
            <person name="Schuster S.C."/>
        </authorList>
    </citation>
    <scope>NUCLEOTIDE SEQUENCE [LARGE SCALE GENOMIC DNA]</scope>
</reference>
<dbReference type="InterPro" id="IPR036116">
    <property type="entry name" value="FN3_sf"/>
</dbReference>
<dbReference type="HOGENOM" id="CLU_004753_1_0_1"/>
<dbReference type="PROSITE" id="PS50853">
    <property type="entry name" value="FN3"/>
    <property type="match status" value="5"/>
</dbReference>
<dbReference type="InterPro" id="IPR003598">
    <property type="entry name" value="Ig_sub2"/>
</dbReference>
<dbReference type="eggNOG" id="ENOG502RDUJ">
    <property type="taxonomic scope" value="Eukaryota"/>
</dbReference>
<feature type="domain" description="Ig-like" evidence="11">
    <location>
        <begin position="1103"/>
        <end position="1188"/>
    </location>
</feature>
<organism evidence="13 14">
    <name type="scientific">Sarcophilus harrisii</name>
    <name type="common">Tasmanian devil</name>
    <name type="synonym">Sarcophilus laniarius</name>
    <dbReference type="NCBI Taxonomy" id="9305"/>
    <lineage>
        <taxon>Eukaryota</taxon>
        <taxon>Metazoa</taxon>
        <taxon>Chordata</taxon>
        <taxon>Craniata</taxon>
        <taxon>Vertebrata</taxon>
        <taxon>Euteleostomi</taxon>
        <taxon>Mammalia</taxon>
        <taxon>Metatheria</taxon>
        <taxon>Dasyuromorphia</taxon>
        <taxon>Dasyuridae</taxon>
        <taxon>Sarcophilus</taxon>
    </lineage>
</organism>
<dbReference type="RefSeq" id="XP_031818455.1">
    <property type="nucleotide sequence ID" value="XM_031962595.1"/>
</dbReference>
<feature type="domain" description="Fibronectin type-III" evidence="12">
    <location>
        <begin position="485"/>
        <end position="582"/>
    </location>
</feature>
<keyword evidence="2" id="KW-0963">Cytoplasm</keyword>
<dbReference type="FunFam" id="2.60.40.10:FF:000134">
    <property type="entry name" value="Myomesin 1"/>
    <property type="match status" value="1"/>
</dbReference>
<dbReference type="FunFam" id="2.60.40.10:FF:000124">
    <property type="entry name" value="Myomesin 1"/>
    <property type="match status" value="1"/>
</dbReference>
<dbReference type="SMART" id="SM00409">
    <property type="entry name" value="IG"/>
    <property type="match status" value="5"/>
</dbReference>
<evidence type="ECO:0000313" key="14">
    <source>
        <dbReference type="Proteomes" id="UP000007648"/>
    </source>
</evidence>
<dbReference type="SMART" id="SM00408">
    <property type="entry name" value="IGc2"/>
    <property type="match status" value="3"/>
</dbReference>
<keyword evidence="3" id="KW-0677">Repeat</keyword>
<dbReference type="FunFam" id="2.60.40.10:FF:000233">
    <property type="entry name" value="Myomesin 1"/>
    <property type="match status" value="1"/>
</dbReference>
<feature type="compositionally biased region" description="Basic and acidic residues" evidence="10">
    <location>
        <begin position="1"/>
        <end position="20"/>
    </location>
</feature>
<dbReference type="Pfam" id="PF00041">
    <property type="entry name" value="fn3"/>
    <property type="match status" value="5"/>
</dbReference>
<dbReference type="InterPro" id="IPR013783">
    <property type="entry name" value="Ig-like_fold"/>
</dbReference>
<dbReference type="FunFam" id="2.60.40.10:FF:000192">
    <property type="entry name" value="Myomesin 1"/>
    <property type="match status" value="1"/>
</dbReference>
<dbReference type="InterPro" id="IPR036179">
    <property type="entry name" value="Ig-like_dom_sf"/>
</dbReference>
<dbReference type="Proteomes" id="UP000007648">
    <property type="component" value="Unassembled WGS sequence"/>
</dbReference>
<evidence type="ECO:0000259" key="11">
    <source>
        <dbReference type="PROSITE" id="PS50835"/>
    </source>
</evidence>
<dbReference type="OrthoDB" id="9936265at2759"/>
<dbReference type="CDD" id="cd00063">
    <property type="entry name" value="FN3"/>
    <property type="match status" value="5"/>
</dbReference>
<dbReference type="FunFam" id="2.60.40.10:FF:001351">
    <property type="entry name" value="Myomesin 3"/>
    <property type="match status" value="1"/>
</dbReference>
<dbReference type="SUPFAM" id="SSF48726">
    <property type="entry name" value="Immunoglobulin"/>
    <property type="match status" value="5"/>
</dbReference>
<dbReference type="Pfam" id="PF00047">
    <property type="entry name" value="ig"/>
    <property type="match status" value="1"/>
</dbReference>
<dbReference type="InterPro" id="IPR003599">
    <property type="entry name" value="Ig_sub"/>
</dbReference>
<feature type="domain" description="Fibronectin type-III" evidence="12">
    <location>
        <begin position="682"/>
        <end position="780"/>
    </location>
</feature>
<dbReference type="InterPro" id="IPR007110">
    <property type="entry name" value="Ig-like_dom"/>
</dbReference>
<evidence type="ECO:0000256" key="4">
    <source>
        <dbReference type="ARBA" id="ARBA00023054"/>
    </source>
</evidence>
<evidence type="ECO:0000256" key="5">
    <source>
        <dbReference type="ARBA" id="ARBA00023319"/>
    </source>
</evidence>
<reference evidence="13" key="3">
    <citation type="submission" date="2025-09" db="UniProtKB">
        <authorList>
            <consortium name="Ensembl"/>
        </authorList>
    </citation>
    <scope>IDENTIFICATION</scope>
</reference>
<dbReference type="GeneTree" id="ENSGT00940000158669"/>
<feature type="domain" description="Ig-like" evidence="11">
    <location>
        <begin position="250"/>
        <end position="343"/>
    </location>
</feature>
<dbReference type="FunFam" id="2.60.40.10:FF:000821">
    <property type="entry name" value="Myomesin 3"/>
    <property type="match status" value="1"/>
</dbReference>
<dbReference type="CDD" id="cd00096">
    <property type="entry name" value="Ig"/>
    <property type="match status" value="1"/>
</dbReference>
<evidence type="ECO:0000256" key="6">
    <source>
        <dbReference type="ARBA" id="ARBA00037833"/>
    </source>
</evidence>
<dbReference type="GO" id="GO:0042803">
    <property type="term" value="F:protein homodimerization activity"/>
    <property type="evidence" value="ECO:0007669"/>
    <property type="project" value="Ensembl"/>
</dbReference>
<proteinExistence type="predicted"/>
<evidence type="ECO:0000259" key="12">
    <source>
        <dbReference type="PROSITE" id="PS50853"/>
    </source>
</evidence>
<dbReference type="PANTHER" id="PTHR13817:SF89">
    <property type="entry name" value="MYOMESIN-3"/>
    <property type="match status" value="1"/>
</dbReference>
<dbReference type="PRINTS" id="PR00014">
    <property type="entry name" value="FNTYPEIII"/>
</dbReference>
<reference evidence="13" key="2">
    <citation type="submission" date="2025-08" db="UniProtKB">
        <authorList>
            <consortium name="Ensembl"/>
        </authorList>
    </citation>
    <scope>IDENTIFICATION</scope>
</reference>
<dbReference type="SMART" id="SM00060">
    <property type="entry name" value="FN3"/>
    <property type="match status" value="5"/>
</dbReference>
<feature type="domain" description="Fibronectin type-III" evidence="12">
    <location>
        <begin position="787"/>
        <end position="882"/>
    </location>
</feature>
<dbReference type="FunFam" id="2.60.40.10:FF:000029">
    <property type="entry name" value="Myomesin 1"/>
    <property type="match status" value="3"/>
</dbReference>
<dbReference type="PANTHER" id="PTHR13817">
    <property type="entry name" value="TITIN"/>
    <property type="match status" value="1"/>
</dbReference>
<keyword evidence="14" id="KW-1185">Reference proteome</keyword>
<accession>G3VMF2</accession>